<evidence type="ECO:0000313" key="4">
    <source>
        <dbReference type="Proteomes" id="UP000290253"/>
    </source>
</evidence>
<gene>
    <name evidence="3" type="ORF">ESZ00_01040</name>
</gene>
<accession>A0A4Q1SHC2</accession>
<proteinExistence type="predicted"/>
<dbReference type="Pfam" id="PF13505">
    <property type="entry name" value="OMP_b-brl"/>
    <property type="match status" value="1"/>
</dbReference>
<dbReference type="Gene3D" id="2.40.160.20">
    <property type="match status" value="1"/>
</dbReference>
<evidence type="ECO:0000313" key="3">
    <source>
        <dbReference type="EMBL" id="RXS96570.1"/>
    </source>
</evidence>
<dbReference type="InterPro" id="IPR011250">
    <property type="entry name" value="OMP/PagP_B-barrel"/>
</dbReference>
<evidence type="ECO:0000259" key="2">
    <source>
        <dbReference type="Pfam" id="PF13505"/>
    </source>
</evidence>
<dbReference type="InterPro" id="IPR027385">
    <property type="entry name" value="Beta-barrel_OMP"/>
</dbReference>
<dbReference type="OrthoDB" id="115259at2"/>
<name>A0A4Q1SHC2_9BACT</name>
<feature type="domain" description="Outer membrane protein beta-barrel" evidence="2">
    <location>
        <begin position="40"/>
        <end position="204"/>
    </location>
</feature>
<dbReference type="Proteomes" id="UP000290253">
    <property type="component" value="Unassembled WGS sequence"/>
</dbReference>
<keyword evidence="4" id="KW-1185">Reference proteome</keyword>
<comment type="caution">
    <text evidence="3">The sequence shown here is derived from an EMBL/GenBank/DDBJ whole genome shotgun (WGS) entry which is preliminary data.</text>
</comment>
<dbReference type="SUPFAM" id="SSF56925">
    <property type="entry name" value="OMPA-like"/>
    <property type="match status" value="1"/>
</dbReference>
<dbReference type="AlphaFoldDB" id="A0A4Q1SHC2"/>
<organism evidence="3 4">
    <name type="scientific">Silvibacterium dinghuense</name>
    <dbReference type="NCBI Taxonomy" id="1560006"/>
    <lineage>
        <taxon>Bacteria</taxon>
        <taxon>Pseudomonadati</taxon>
        <taxon>Acidobacteriota</taxon>
        <taxon>Terriglobia</taxon>
        <taxon>Terriglobales</taxon>
        <taxon>Acidobacteriaceae</taxon>
        <taxon>Silvibacterium</taxon>
    </lineage>
</organism>
<reference evidence="3 4" key="1">
    <citation type="journal article" date="2016" name="Int. J. Syst. Evol. Microbiol.">
        <title>Acidipila dinghuensis sp. nov., an acidobacterium isolated from forest soil.</title>
        <authorList>
            <person name="Jiang Y.W."/>
            <person name="Wang J."/>
            <person name="Chen M.H."/>
            <person name="Lv Y.Y."/>
            <person name="Qiu L.H."/>
        </authorList>
    </citation>
    <scope>NUCLEOTIDE SEQUENCE [LARGE SCALE GENOMIC DNA]</scope>
    <source>
        <strain evidence="3 4">DHOF10</strain>
    </source>
</reference>
<sequence length="208" mass="23231">MRRLMFLQGKKSCNTALAWHGIVLGMALLFDLIGGAVPACAQVAASSSGAGQSLWVGGEYTNLRAGFPYDSSYRIGGLGAYANFNWNHHLGIQGEAAWLRFQGFEGETESDYLIGPRYTFLHSPKWRPYASLEVGGVRMHYPFDIGNGSFFTLAPTGGVEYRLNTHWSTRIQYQYQYLFHSPNFTDEPQFGIRPSGVQIGVAYRLRGW</sequence>
<evidence type="ECO:0000256" key="1">
    <source>
        <dbReference type="ARBA" id="ARBA00022729"/>
    </source>
</evidence>
<dbReference type="EMBL" id="SDMK01000001">
    <property type="protein sequence ID" value="RXS96570.1"/>
    <property type="molecule type" value="Genomic_DNA"/>
</dbReference>
<protein>
    <submittedName>
        <fullName evidence="3">Porin family protein</fullName>
    </submittedName>
</protein>
<keyword evidence="1" id="KW-0732">Signal</keyword>